<evidence type="ECO:0000256" key="2">
    <source>
        <dbReference type="ARBA" id="ARBA00009226"/>
    </source>
</evidence>
<dbReference type="InterPro" id="IPR001543">
    <property type="entry name" value="FliN-like_C"/>
</dbReference>
<feature type="region of interest" description="Disordered" evidence="7">
    <location>
        <begin position="235"/>
        <end position="289"/>
    </location>
</feature>
<feature type="domain" description="CheC-like protein" evidence="9">
    <location>
        <begin position="46"/>
        <end position="80"/>
    </location>
</feature>
<keyword evidence="10" id="KW-0282">Flagellum</keyword>
<dbReference type="EMBL" id="CP159510">
    <property type="protein sequence ID" value="XCJ16053.1"/>
    <property type="molecule type" value="Genomic_DNA"/>
</dbReference>
<keyword evidence="5" id="KW-0283">Flagellar rotation</keyword>
<dbReference type="AlphaFoldDB" id="A0AAU8IDH1"/>
<evidence type="ECO:0000256" key="5">
    <source>
        <dbReference type="ARBA" id="ARBA00022779"/>
    </source>
</evidence>
<dbReference type="InterPro" id="IPR012826">
    <property type="entry name" value="FliN"/>
</dbReference>
<dbReference type="InterPro" id="IPR028976">
    <property type="entry name" value="CheC-like_sf"/>
</dbReference>
<name>A0AAU8IDH1_9BACL</name>
<accession>A0AAU8IDH1</accession>
<dbReference type="Pfam" id="PF04509">
    <property type="entry name" value="CheC"/>
    <property type="match status" value="2"/>
</dbReference>
<keyword evidence="3" id="KW-1003">Cell membrane</keyword>
<protein>
    <submittedName>
        <fullName evidence="10">Flagellar motor switch phosphatase FliY</fullName>
    </submittedName>
</protein>
<feature type="compositionally biased region" description="Basic and acidic residues" evidence="7">
    <location>
        <begin position="25"/>
        <end position="41"/>
    </location>
</feature>
<dbReference type="RefSeq" id="WP_353947714.1">
    <property type="nucleotide sequence ID" value="NZ_CP159510.1"/>
</dbReference>
<dbReference type="CDD" id="cd17907">
    <property type="entry name" value="FliY_FliN-Y"/>
    <property type="match status" value="1"/>
</dbReference>
<evidence type="ECO:0000259" key="8">
    <source>
        <dbReference type="Pfam" id="PF01052"/>
    </source>
</evidence>
<dbReference type="GO" id="GO:0071973">
    <property type="term" value="P:bacterial-type flagellum-dependent cell motility"/>
    <property type="evidence" value="ECO:0007669"/>
    <property type="project" value="InterPro"/>
</dbReference>
<dbReference type="InterPro" id="IPR036429">
    <property type="entry name" value="SpoA-like_sf"/>
</dbReference>
<evidence type="ECO:0000256" key="4">
    <source>
        <dbReference type="ARBA" id="ARBA00022500"/>
    </source>
</evidence>
<dbReference type="InterPro" id="IPR001172">
    <property type="entry name" value="FliN_T3SS_HrcQb"/>
</dbReference>
<dbReference type="NCBIfam" id="NF005995">
    <property type="entry name" value="PRK08119.1"/>
    <property type="match status" value="1"/>
</dbReference>
<dbReference type="GO" id="GO:0005886">
    <property type="term" value="C:plasma membrane"/>
    <property type="evidence" value="ECO:0007669"/>
    <property type="project" value="UniProtKB-SubCell"/>
</dbReference>
<evidence type="ECO:0000259" key="9">
    <source>
        <dbReference type="Pfam" id="PF04509"/>
    </source>
</evidence>
<keyword evidence="10" id="KW-0966">Cell projection</keyword>
<evidence type="ECO:0000256" key="6">
    <source>
        <dbReference type="ARBA" id="ARBA00023136"/>
    </source>
</evidence>
<proteinExistence type="inferred from homology"/>
<dbReference type="SUPFAM" id="SSF103039">
    <property type="entry name" value="CheC-like"/>
    <property type="match status" value="1"/>
</dbReference>
<evidence type="ECO:0000256" key="7">
    <source>
        <dbReference type="SAM" id="MobiDB-lite"/>
    </source>
</evidence>
<dbReference type="InterPro" id="IPR007597">
    <property type="entry name" value="CheC"/>
</dbReference>
<evidence type="ECO:0000256" key="3">
    <source>
        <dbReference type="ARBA" id="ARBA00022475"/>
    </source>
</evidence>
<dbReference type="InterPro" id="IPR051469">
    <property type="entry name" value="FliN/MopA/SpaO"/>
</dbReference>
<keyword evidence="4" id="KW-0145">Chemotaxis</keyword>
<dbReference type="GO" id="GO:0003774">
    <property type="term" value="F:cytoskeletal motor activity"/>
    <property type="evidence" value="ECO:0007669"/>
    <property type="project" value="InterPro"/>
</dbReference>
<feature type="domain" description="Flagellar motor switch protein FliN-like C-terminal" evidence="8">
    <location>
        <begin position="321"/>
        <end position="391"/>
    </location>
</feature>
<dbReference type="SUPFAM" id="SSF101801">
    <property type="entry name" value="Surface presentation of antigens (SPOA)"/>
    <property type="match status" value="1"/>
</dbReference>
<dbReference type="PANTHER" id="PTHR43484:SF1">
    <property type="entry name" value="FLAGELLAR MOTOR SWITCH PROTEIN FLIN"/>
    <property type="match status" value="1"/>
</dbReference>
<feature type="compositionally biased region" description="Basic and acidic residues" evidence="7">
    <location>
        <begin position="259"/>
        <end position="274"/>
    </location>
</feature>
<dbReference type="Gene3D" id="3.40.1550.10">
    <property type="entry name" value="CheC-like"/>
    <property type="match status" value="1"/>
</dbReference>
<dbReference type="GO" id="GO:0009425">
    <property type="term" value="C:bacterial-type flagellum basal body"/>
    <property type="evidence" value="ECO:0007669"/>
    <property type="project" value="InterPro"/>
</dbReference>
<dbReference type="PRINTS" id="PR00956">
    <property type="entry name" value="FLGMOTORFLIN"/>
</dbReference>
<comment type="similarity">
    <text evidence="2">Belongs to the FliN/MopA/SpaO family.</text>
</comment>
<feature type="region of interest" description="Disordered" evidence="7">
    <location>
        <begin position="1"/>
        <end position="41"/>
    </location>
</feature>
<gene>
    <name evidence="10" type="primary">fliY</name>
    <name evidence="10" type="ORF">ABNN70_10115</name>
</gene>
<keyword evidence="6" id="KW-0472">Membrane</keyword>
<dbReference type="NCBIfam" id="TIGR02480">
    <property type="entry name" value="fliN"/>
    <property type="match status" value="1"/>
</dbReference>
<evidence type="ECO:0000313" key="10">
    <source>
        <dbReference type="EMBL" id="XCJ16053.1"/>
    </source>
</evidence>
<comment type="subcellular location">
    <subcellularLocation>
        <location evidence="1">Cell membrane</location>
        <topology evidence="1">Peripheral membrane protein</topology>
        <orientation evidence="1">Cytoplasmic side</orientation>
    </subcellularLocation>
</comment>
<feature type="domain" description="CheC-like protein" evidence="9">
    <location>
        <begin position="142"/>
        <end position="177"/>
    </location>
</feature>
<dbReference type="PANTHER" id="PTHR43484">
    <property type="match status" value="1"/>
</dbReference>
<evidence type="ECO:0000256" key="1">
    <source>
        <dbReference type="ARBA" id="ARBA00004413"/>
    </source>
</evidence>
<reference evidence="10" key="1">
    <citation type="submission" date="2024-06" db="EMBL/GenBank/DDBJ databases">
        <authorList>
            <person name="Fan A."/>
            <person name="Zhang F.Y."/>
            <person name="Zhang L."/>
        </authorList>
    </citation>
    <scope>NUCLEOTIDE SEQUENCE</scope>
    <source>
        <strain evidence="10">Y61</strain>
    </source>
</reference>
<sequence>MSDGDGQLSQEEIDALIGKSQSASESEKHTDGRLHYSKKDDMSELEEDVLGEIGNISFGSAATALSTILNQKVEITTPEVRVVNRNNLANEFPVPHVSVLVNYTKGFQGSCLLVIKTSDASVIANLMMGGDGKNPGTRISDMEMSAVQEAMNQMMGSSSTAMSTVFNRRIDISPPELTLMDVKTKQGIEFIPKDEVMFEISFKLTIGNLVDSHIMQLVPVQFGKHLVSVLIDEDSKSETDQPVEQQSQSAHHPAAELQKTPDKEKVTDSSRQETNHAPSMKNESKESKHVIAHADVHPAAFSELDDNSKDAARNKPRNLNLLMDIPLDVSVELGRTQKTVKEVLELGPGSVIELDKLAGEAIDILVNQKHIARGEVVVVDENFGIRITEILDHYERIKNM</sequence>
<dbReference type="GO" id="GO:0006935">
    <property type="term" value="P:chemotaxis"/>
    <property type="evidence" value="ECO:0007669"/>
    <property type="project" value="UniProtKB-KW"/>
</dbReference>
<keyword evidence="10" id="KW-0969">Cilium</keyword>
<dbReference type="GO" id="GO:0016787">
    <property type="term" value="F:hydrolase activity"/>
    <property type="evidence" value="ECO:0007669"/>
    <property type="project" value="InterPro"/>
</dbReference>
<feature type="compositionally biased region" description="Polar residues" evidence="7">
    <location>
        <begin position="240"/>
        <end position="250"/>
    </location>
</feature>
<dbReference type="Gene3D" id="2.30.330.10">
    <property type="entry name" value="SpoA-like"/>
    <property type="match status" value="1"/>
</dbReference>
<organism evidence="10">
    <name type="scientific">Sporolactobacillus sp. Y61</name>
    <dbReference type="NCBI Taxonomy" id="3160863"/>
    <lineage>
        <taxon>Bacteria</taxon>
        <taxon>Bacillati</taxon>
        <taxon>Bacillota</taxon>
        <taxon>Bacilli</taxon>
        <taxon>Bacillales</taxon>
        <taxon>Sporolactobacillaceae</taxon>
        <taxon>Sporolactobacillus</taxon>
    </lineage>
</organism>
<dbReference type="Pfam" id="PF01052">
    <property type="entry name" value="FliMN_C"/>
    <property type="match status" value="1"/>
</dbReference>